<dbReference type="EMBL" id="FNPX01000009">
    <property type="protein sequence ID" value="SDZ28738.1"/>
    <property type="molecule type" value="Genomic_DNA"/>
</dbReference>
<reference evidence="4" key="1">
    <citation type="submission" date="2016-10" db="EMBL/GenBank/DDBJ databases">
        <authorList>
            <person name="Varghese N."/>
            <person name="Submissions S."/>
        </authorList>
    </citation>
    <scope>NUCLEOTIDE SEQUENCE [LARGE SCALE GENOMIC DNA]</scope>
    <source>
        <strain evidence="4">DSM 100420</strain>
    </source>
</reference>
<organism evidence="3 4">
    <name type="scientific">Jannaschia faecimaris</name>
    <dbReference type="NCBI Taxonomy" id="1244108"/>
    <lineage>
        <taxon>Bacteria</taxon>
        <taxon>Pseudomonadati</taxon>
        <taxon>Pseudomonadota</taxon>
        <taxon>Alphaproteobacteria</taxon>
        <taxon>Rhodobacterales</taxon>
        <taxon>Roseobacteraceae</taxon>
        <taxon>Jannaschia</taxon>
    </lineage>
</organism>
<dbReference type="PANTHER" id="PTHR30537:SF3">
    <property type="entry name" value="TRANSCRIPTIONAL REGULATORY PROTEIN"/>
    <property type="match status" value="1"/>
</dbReference>
<dbReference type="OrthoDB" id="9796526at2"/>
<dbReference type="STRING" id="1244108.SAMN05444004_109114"/>
<protein>
    <submittedName>
        <fullName evidence="3">Transcriptional regulator, LysR family</fullName>
    </submittedName>
</protein>
<dbReference type="InterPro" id="IPR036390">
    <property type="entry name" value="WH_DNA-bd_sf"/>
</dbReference>
<evidence type="ECO:0000313" key="3">
    <source>
        <dbReference type="EMBL" id="SDZ28738.1"/>
    </source>
</evidence>
<dbReference type="InterPro" id="IPR058163">
    <property type="entry name" value="LysR-type_TF_proteobact-type"/>
</dbReference>
<sequence length="279" mass="30515">MQDPIRWNDLALFAAVARHGTLAGAAGEIGTSTATLSRRMTALEARMGRRLFRHGGQSYAMTEDGAALQLHARQMEAAATEVAQWQASGHGPTRVRISAGTWTAQTLATDIVRFWSPDAPWVPEFVHCDQDMDIARREIDIGIRNRRPEQPWLAGRRTATVHFAVYGRDGVQEWIGASSEAVRTPSARWVAQNHGTDIVTTVNDPRLGLALALAGVGRIVLPCFVGDGTDLARKSDPIGALTHEEWLVCHHEARHTPAIRTALESLAAYLTDRLPITPP</sequence>
<dbReference type="AlphaFoldDB" id="A0A1H3RTU6"/>
<dbReference type="GO" id="GO:0006351">
    <property type="term" value="P:DNA-templated transcription"/>
    <property type="evidence" value="ECO:0007669"/>
    <property type="project" value="TreeGrafter"/>
</dbReference>
<dbReference type="SUPFAM" id="SSF53850">
    <property type="entry name" value="Periplasmic binding protein-like II"/>
    <property type="match status" value="1"/>
</dbReference>
<dbReference type="PANTHER" id="PTHR30537">
    <property type="entry name" value="HTH-TYPE TRANSCRIPTIONAL REGULATOR"/>
    <property type="match status" value="1"/>
</dbReference>
<evidence type="ECO:0000259" key="2">
    <source>
        <dbReference type="PROSITE" id="PS50931"/>
    </source>
</evidence>
<dbReference type="GO" id="GO:0003700">
    <property type="term" value="F:DNA-binding transcription factor activity"/>
    <property type="evidence" value="ECO:0007669"/>
    <property type="project" value="InterPro"/>
</dbReference>
<dbReference type="SUPFAM" id="SSF46785">
    <property type="entry name" value="Winged helix' DNA-binding domain"/>
    <property type="match status" value="1"/>
</dbReference>
<accession>A0A1H3RTU6</accession>
<dbReference type="RefSeq" id="WP_092646031.1">
    <property type="nucleotide sequence ID" value="NZ_FNPX01000009.1"/>
</dbReference>
<feature type="domain" description="HTH lysR-type" evidence="2">
    <location>
        <begin position="5"/>
        <end position="62"/>
    </location>
</feature>
<name>A0A1H3RTU6_9RHOB</name>
<evidence type="ECO:0000256" key="1">
    <source>
        <dbReference type="ARBA" id="ARBA00009437"/>
    </source>
</evidence>
<dbReference type="Proteomes" id="UP000198914">
    <property type="component" value="Unassembled WGS sequence"/>
</dbReference>
<comment type="similarity">
    <text evidence="1">Belongs to the LysR transcriptional regulatory family.</text>
</comment>
<dbReference type="PROSITE" id="PS50931">
    <property type="entry name" value="HTH_LYSR"/>
    <property type="match status" value="1"/>
</dbReference>
<proteinExistence type="inferred from homology"/>
<dbReference type="InterPro" id="IPR036388">
    <property type="entry name" value="WH-like_DNA-bd_sf"/>
</dbReference>
<dbReference type="Gene3D" id="1.10.10.10">
    <property type="entry name" value="Winged helix-like DNA-binding domain superfamily/Winged helix DNA-binding domain"/>
    <property type="match status" value="1"/>
</dbReference>
<keyword evidence="4" id="KW-1185">Reference proteome</keyword>
<dbReference type="InterPro" id="IPR000847">
    <property type="entry name" value="LysR_HTH_N"/>
</dbReference>
<evidence type="ECO:0000313" key="4">
    <source>
        <dbReference type="Proteomes" id="UP000198914"/>
    </source>
</evidence>
<dbReference type="Pfam" id="PF00126">
    <property type="entry name" value="HTH_1"/>
    <property type="match status" value="1"/>
</dbReference>
<gene>
    <name evidence="3" type="ORF">SAMN05444004_109114</name>
</gene>
<dbReference type="GO" id="GO:0043565">
    <property type="term" value="F:sequence-specific DNA binding"/>
    <property type="evidence" value="ECO:0007669"/>
    <property type="project" value="TreeGrafter"/>
</dbReference>